<protein>
    <recommendedName>
        <fullName evidence="6">Tetratricopeptide repeat protein</fullName>
    </recommendedName>
</protein>
<comment type="caution">
    <text evidence="4">The sequence shown here is derived from an EMBL/GenBank/DDBJ whole genome shotgun (WGS) entry which is preliminary data.</text>
</comment>
<feature type="signal peptide" evidence="3">
    <location>
        <begin position="1"/>
        <end position="22"/>
    </location>
</feature>
<organism evidence="4 5">
    <name type="scientific">Sphingomonas limnosediminicola</name>
    <dbReference type="NCBI Taxonomy" id="940133"/>
    <lineage>
        <taxon>Bacteria</taxon>
        <taxon>Pseudomonadati</taxon>
        <taxon>Pseudomonadota</taxon>
        <taxon>Alphaproteobacteria</taxon>
        <taxon>Sphingomonadales</taxon>
        <taxon>Sphingomonadaceae</taxon>
        <taxon>Sphingomonas</taxon>
    </lineage>
</organism>
<name>A0ABP7KVW7_9SPHN</name>
<feature type="repeat" description="TPR" evidence="1">
    <location>
        <begin position="340"/>
        <end position="373"/>
    </location>
</feature>
<dbReference type="Pfam" id="PF14559">
    <property type="entry name" value="TPR_19"/>
    <property type="match status" value="1"/>
</dbReference>
<keyword evidence="3" id="KW-0732">Signal</keyword>
<feature type="chain" id="PRO_5045038410" description="Tetratricopeptide repeat protein" evidence="3">
    <location>
        <begin position="23"/>
        <end position="418"/>
    </location>
</feature>
<dbReference type="RefSeq" id="WP_344698072.1">
    <property type="nucleotide sequence ID" value="NZ_BAABBM010000001.1"/>
</dbReference>
<evidence type="ECO:0000313" key="4">
    <source>
        <dbReference type="EMBL" id="GAA3888493.1"/>
    </source>
</evidence>
<evidence type="ECO:0000256" key="2">
    <source>
        <dbReference type="SAM" id="MobiDB-lite"/>
    </source>
</evidence>
<dbReference type="InterPro" id="IPR011990">
    <property type="entry name" value="TPR-like_helical_dom_sf"/>
</dbReference>
<evidence type="ECO:0008006" key="6">
    <source>
        <dbReference type="Google" id="ProtNLM"/>
    </source>
</evidence>
<keyword evidence="5" id="KW-1185">Reference proteome</keyword>
<evidence type="ECO:0000256" key="3">
    <source>
        <dbReference type="SAM" id="SignalP"/>
    </source>
</evidence>
<keyword evidence="1" id="KW-0802">TPR repeat</keyword>
<feature type="region of interest" description="Disordered" evidence="2">
    <location>
        <begin position="26"/>
        <end position="51"/>
    </location>
</feature>
<dbReference type="Proteomes" id="UP001500827">
    <property type="component" value="Unassembled WGS sequence"/>
</dbReference>
<feature type="compositionally biased region" description="Polar residues" evidence="2">
    <location>
        <begin position="26"/>
        <end position="40"/>
    </location>
</feature>
<dbReference type="SMART" id="SM00028">
    <property type="entry name" value="TPR"/>
    <property type="match status" value="3"/>
</dbReference>
<sequence>MKLISSSAIVLVAGLVAAPAAAQYNTPTSAPQPTGPTQPSAAPKSDAKTPTLSNKAGKAIIELQKAVKAHDTASIPAKLAAAKAVAQTKDDHFAVGALQLEAAQAAKDPAGMLQGADEIAASGFAPASTVSGIYTQLGVAAYNDKKYAEAASLFQKATTIDPSNAEAVKFLGLAQNASGNKEAASATLLKAIQQGAATGQKAPEELYKQAVGVAYGARSPQALELSRQWVAAYPTPDSWHDALAIYRNIGNPDSSLALDIMRLASATGSMRGSGDYNVYASETINSMNYGEAKAVLAEGISSGRIKASDPVIQDLQNALRGKTAPTAAELSSREAGAKVPNAYMRVADAYYGAGNYQKAAELYGRAAAAGADANVANLRQGEALARAGDKAGATAAFNKVGGTQATIAKYWLLYAQRG</sequence>
<accession>A0ABP7KVW7</accession>
<dbReference type="Pfam" id="PF13432">
    <property type="entry name" value="TPR_16"/>
    <property type="match status" value="1"/>
</dbReference>
<gene>
    <name evidence="4" type="ORF">GCM10022276_04520</name>
</gene>
<dbReference type="PROSITE" id="PS50005">
    <property type="entry name" value="TPR"/>
    <property type="match status" value="2"/>
</dbReference>
<evidence type="ECO:0000313" key="5">
    <source>
        <dbReference type="Proteomes" id="UP001500827"/>
    </source>
</evidence>
<feature type="repeat" description="TPR" evidence="1">
    <location>
        <begin position="131"/>
        <end position="164"/>
    </location>
</feature>
<dbReference type="InterPro" id="IPR019734">
    <property type="entry name" value="TPR_rpt"/>
</dbReference>
<dbReference type="EMBL" id="BAABBM010000001">
    <property type="protein sequence ID" value="GAA3888493.1"/>
    <property type="molecule type" value="Genomic_DNA"/>
</dbReference>
<reference evidence="5" key="1">
    <citation type="journal article" date="2019" name="Int. J. Syst. Evol. Microbiol.">
        <title>The Global Catalogue of Microorganisms (GCM) 10K type strain sequencing project: providing services to taxonomists for standard genome sequencing and annotation.</title>
        <authorList>
            <consortium name="The Broad Institute Genomics Platform"/>
            <consortium name="The Broad Institute Genome Sequencing Center for Infectious Disease"/>
            <person name="Wu L."/>
            <person name="Ma J."/>
        </authorList>
    </citation>
    <scope>NUCLEOTIDE SEQUENCE [LARGE SCALE GENOMIC DNA]</scope>
    <source>
        <strain evidence="5">JCM 17543</strain>
    </source>
</reference>
<dbReference type="SUPFAM" id="SSF48452">
    <property type="entry name" value="TPR-like"/>
    <property type="match status" value="1"/>
</dbReference>
<evidence type="ECO:0000256" key="1">
    <source>
        <dbReference type="PROSITE-ProRule" id="PRU00339"/>
    </source>
</evidence>
<proteinExistence type="predicted"/>
<dbReference type="Gene3D" id="1.25.40.10">
    <property type="entry name" value="Tetratricopeptide repeat domain"/>
    <property type="match status" value="2"/>
</dbReference>